<proteinExistence type="predicted"/>
<reference evidence="1" key="2">
    <citation type="journal article" date="2022" name="Nat. Biotechnol.">
        <title>Carbon-negative production of acetone and isopropanol by gas fermentation at industrial pilot scale.</title>
        <authorList>
            <person name="Liew F.E."/>
            <person name="Nogle R."/>
            <person name="Abdalla T."/>
            <person name="Rasor B.J."/>
            <person name="Canter C."/>
            <person name="Jensen R.O."/>
            <person name="Wang L."/>
            <person name="Strutz J."/>
            <person name="Chirania P."/>
            <person name="De Tissera S."/>
            <person name="Mueller A.P."/>
            <person name="Ruan Z."/>
            <person name="Gao A."/>
            <person name="Tran L."/>
            <person name="Engle N.L."/>
            <person name="Bromley J.C."/>
            <person name="Daniell J."/>
            <person name="Conrado R."/>
            <person name="Tschaplinski T.J."/>
            <person name="Giannone R.J."/>
            <person name="Hettich R.L."/>
            <person name="Karim A.S."/>
            <person name="Simpson S.D."/>
            <person name="Brown S.D."/>
            <person name="Leang C."/>
            <person name="Jewett M.C."/>
            <person name="Kopke M."/>
        </authorList>
    </citation>
    <scope>NUCLEOTIDE SEQUENCE</scope>
    <source>
        <strain evidence="1">DJ080</strain>
    </source>
</reference>
<dbReference type="EMBL" id="JABSWW010000001">
    <property type="protein sequence ID" value="NRT91477.1"/>
    <property type="molecule type" value="Genomic_DNA"/>
</dbReference>
<evidence type="ECO:0000313" key="2">
    <source>
        <dbReference type="Proteomes" id="UP001193748"/>
    </source>
</evidence>
<dbReference type="Proteomes" id="UP001193748">
    <property type="component" value="Unassembled WGS sequence"/>
</dbReference>
<sequence>MKYIESFRYEDYTYEIYEDGRGYYAKCLNNQAYNTHGETIISLKMTDIPIRYDQNKNFRPQN</sequence>
<dbReference type="AlphaFoldDB" id="A0AAX0B8N3"/>
<reference evidence="1" key="1">
    <citation type="submission" date="2020-05" db="EMBL/GenBank/DDBJ databases">
        <authorList>
            <person name="Brown S."/>
            <person name="Huntemann M."/>
            <person name="Clum A."/>
            <person name="Spunde A."/>
            <person name="Palaniappan K."/>
            <person name="Ritter S."/>
            <person name="Mikhailova N."/>
            <person name="Chen I.-M."/>
            <person name="Stamatis D."/>
            <person name="Reddy T."/>
            <person name="O'Malley R."/>
            <person name="Daum C."/>
            <person name="Shapiro N."/>
            <person name="Ivanova N."/>
            <person name="Kyrpides N."/>
            <person name="Woyke T."/>
        </authorList>
    </citation>
    <scope>NUCLEOTIDE SEQUENCE</scope>
    <source>
        <strain evidence="1">DJ080</strain>
    </source>
</reference>
<comment type="caution">
    <text evidence="1">The sequence shown here is derived from an EMBL/GenBank/DDBJ whole genome shotgun (WGS) entry which is preliminary data.</text>
</comment>
<dbReference type="RefSeq" id="WP_173711968.1">
    <property type="nucleotide sequence ID" value="NZ_CP107022.1"/>
</dbReference>
<gene>
    <name evidence="1" type="ORF">B0H41_005156</name>
</gene>
<protein>
    <submittedName>
        <fullName evidence="1">Uncharacterized protein</fullName>
    </submittedName>
</protein>
<organism evidence="1 2">
    <name type="scientific">Clostridium beijerinckii</name>
    <name type="common">Clostridium MP</name>
    <dbReference type="NCBI Taxonomy" id="1520"/>
    <lineage>
        <taxon>Bacteria</taxon>
        <taxon>Bacillati</taxon>
        <taxon>Bacillota</taxon>
        <taxon>Clostridia</taxon>
        <taxon>Eubacteriales</taxon>
        <taxon>Clostridiaceae</taxon>
        <taxon>Clostridium</taxon>
    </lineage>
</organism>
<accession>A0AAX0B8N3</accession>
<evidence type="ECO:0000313" key="1">
    <source>
        <dbReference type="EMBL" id="NRT91477.1"/>
    </source>
</evidence>
<name>A0AAX0B8N3_CLOBE</name>